<evidence type="ECO:0000313" key="3">
    <source>
        <dbReference type="EMBL" id="RZH68469.1"/>
    </source>
</evidence>
<dbReference type="AlphaFoldDB" id="A0A482XXK7"/>
<protein>
    <submittedName>
        <fullName evidence="3">ABC transporter substrate-binding protein</fullName>
    </submittedName>
</protein>
<accession>A0A482XXK7</accession>
<dbReference type="CDD" id="cd06346">
    <property type="entry name" value="PBP1_ABC_ligand_binding-like"/>
    <property type="match status" value="1"/>
</dbReference>
<gene>
    <name evidence="3" type="ORF">ELS17_03110</name>
</gene>
<dbReference type="SUPFAM" id="SSF53822">
    <property type="entry name" value="Periplasmic binding protein-like I"/>
    <property type="match status" value="1"/>
</dbReference>
<dbReference type="Proteomes" id="UP000292704">
    <property type="component" value="Unassembled WGS sequence"/>
</dbReference>
<feature type="domain" description="Leucine-binding protein" evidence="2">
    <location>
        <begin position="49"/>
        <end position="352"/>
    </location>
</feature>
<comment type="caution">
    <text evidence="3">The sequence shown here is derived from an EMBL/GenBank/DDBJ whole genome shotgun (WGS) entry which is preliminary data.</text>
</comment>
<dbReference type="EMBL" id="SHMR01000001">
    <property type="protein sequence ID" value="RZH68469.1"/>
    <property type="molecule type" value="Genomic_DNA"/>
</dbReference>
<proteinExistence type="predicted"/>
<dbReference type="Gene3D" id="3.40.50.2300">
    <property type="match status" value="2"/>
</dbReference>
<evidence type="ECO:0000256" key="1">
    <source>
        <dbReference type="ARBA" id="ARBA00022729"/>
    </source>
</evidence>
<dbReference type="PROSITE" id="PS51257">
    <property type="entry name" value="PROKAR_LIPOPROTEIN"/>
    <property type="match status" value="1"/>
</dbReference>
<dbReference type="OrthoDB" id="21336at2157"/>
<evidence type="ECO:0000259" key="2">
    <source>
        <dbReference type="Pfam" id="PF13458"/>
    </source>
</evidence>
<evidence type="ECO:0000313" key="4">
    <source>
        <dbReference type="Proteomes" id="UP000292704"/>
    </source>
</evidence>
<dbReference type="InterPro" id="IPR028082">
    <property type="entry name" value="Peripla_BP_I"/>
</dbReference>
<dbReference type="InterPro" id="IPR028081">
    <property type="entry name" value="Leu-bd"/>
</dbReference>
<dbReference type="STRING" id="222984.GCA_000731985_00733"/>
<reference evidence="3 4" key="1">
    <citation type="submission" date="2019-02" db="EMBL/GenBank/DDBJ databases">
        <title>Genome analysis provides insights into bioremediation potentialities and Haloocin production by Natrinema altunense strain 4.1R isolated from Chott Douz in Tunisian desert.</title>
        <authorList>
            <person name="Najjari A."/>
            <person name="Youssef N."/>
            <person name="Ben Dhia O."/>
            <person name="Ferjani R."/>
            <person name="El Hidri D."/>
            <person name="Ouzari H.I."/>
            <person name="Cherif A."/>
        </authorList>
    </citation>
    <scope>NUCLEOTIDE SEQUENCE [LARGE SCALE GENOMIC DNA]</scope>
    <source>
        <strain evidence="3 4">4.1R</strain>
    </source>
</reference>
<keyword evidence="1" id="KW-0732">Signal</keyword>
<dbReference type="RefSeq" id="WP_130169493.1">
    <property type="nucleotide sequence ID" value="NZ_SHMR01000001.1"/>
</dbReference>
<dbReference type="PANTHER" id="PTHR30483">
    <property type="entry name" value="LEUCINE-SPECIFIC-BINDING PROTEIN"/>
    <property type="match status" value="1"/>
</dbReference>
<sequence>MPSRSNRRTLLSGLCTAGLGGLAGCLSSVPGLDSNDAESGTDVGGTDRTLKLGIMQPLSGSLESLGKPMRNAAELPVKQVRDDVSLEIDHSVVDTETSPSASVQSAYTLVTEEEYPMVNGPAAADVTLQATQQVLIPYRTVCCSPSATSPTITSLNDAGLVFRTALSDRLQAIVLAQEAANDLGHDNAAILYENNDYGWQLAQAFTRSFQRTHGGTVSAQVPLKGDSNSYDAAIERARTDDPDLLLVIGYPKTGGQVLTDLGADAPEDILVTDGMQEGSLHDEIDYSLDGIRGTAPLVSGPGNQTFTELFKSEYDTEPGAFTPQSYDASAVLLLANAYAGQNDGQAIGSAMPVVTTGDGKEITPDNLAEGIDLAAQGDAVTYQGASGSVNFDENGDVTDGVIQYWEFDESASGGIAEIERVSP</sequence>
<organism evidence="3 4">
    <name type="scientific">Natrinema altunense</name>
    <dbReference type="NCBI Taxonomy" id="222984"/>
    <lineage>
        <taxon>Archaea</taxon>
        <taxon>Methanobacteriati</taxon>
        <taxon>Methanobacteriota</taxon>
        <taxon>Stenosarchaea group</taxon>
        <taxon>Halobacteria</taxon>
        <taxon>Halobacteriales</taxon>
        <taxon>Natrialbaceae</taxon>
        <taxon>Natrinema</taxon>
    </lineage>
</organism>
<name>A0A482XXK7_9EURY</name>
<dbReference type="Pfam" id="PF13458">
    <property type="entry name" value="Peripla_BP_6"/>
    <property type="match status" value="1"/>
</dbReference>
<dbReference type="InterPro" id="IPR051010">
    <property type="entry name" value="BCAA_transport"/>
</dbReference>
<dbReference type="PANTHER" id="PTHR30483:SF6">
    <property type="entry name" value="PERIPLASMIC BINDING PROTEIN OF ABC TRANSPORTER FOR NATURAL AMINO ACIDS"/>
    <property type="match status" value="1"/>
</dbReference>